<keyword evidence="4" id="KW-0472">Membrane</keyword>
<keyword evidence="3" id="KW-1133">Transmembrane helix</keyword>
<accession>A0ABS2D1V5</accession>
<dbReference type="Gene3D" id="2.40.50.140">
    <property type="entry name" value="Nucleic acid-binding proteins"/>
    <property type="match status" value="1"/>
</dbReference>
<dbReference type="Proteomes" id="UP000763641">
    <property type="component" value="Unassembled WGS sequence"/>
</dbReference>
<dbReference type="InterPro" id="IPR052165">
    <property type="entry name" value="Membrane_assoc_protease"/>
</dbReference>
<evidence type="ECO:0000313" key="7">
    <source>
        <dbReference type="Proteomes" id="UP000763641"/>
    </source>
</evidence>
<gene>
    <name evidence="6" type="ORF">ILT43_00715</name>
</gene>
<dbReference type="RefSeq" id="WP_204193241.1">
    <property type="nucleotide sequence ID" value="NZ_JAFEMC010000001.1"/>
</dbReference>
<comment type="caution">
    <text evidence="6">The sequence shown here is derived from an EMBL/GenBank/DDBJ whole genome shotgun (WGS) entry which is preliminary data.</text>
</comment>
<dbReference type="PANTHER" id="PTHR33507">
    <property type="entry name" value="INNER MEMBRANE PROTEIN YBBJ"/>
    <property type="match status" value="1"/>
</dbReference>
<evidence type="ECO:0000313" key="6">
    <source>
        <dbReference type="EMBL" id="MBM6574877.1"/>
    </source>
</evidence>
<organism evidence="6 7">
    <name type="scientific">Sphingomonas longa</name>
    <dbReference type="NCBI Taxonomy" id="2778730"/>
    <lineage>
        <taxon>Bacteria</taxon>
        <taxon>Pseudomonadati</taxon>
        <taxon>Pseudomonadota</taxon>
        <taxon>Alphaproteobacteria</taxon>
        <taxon>Sphingomonadales</taxon>
        <taxon>Sphingomonadaceae</taxon>
        <taxon>Sphingomonas</taxon>
    </lineage>
</organism>
<evidence type="ECO:0000256" key="2">
    <source>
        <dbReference type="ARBA" id="ARBA00022692"/>
    </source>
</evidence>
<dbReference type="EMBL" id="JAFEMC010000001">
    <property type="protein sequence ID" value="MBM6574877.1"/>
    <property type="molecule type" value="Genomic_DNA"/>
</dbReference>
<evidence type="ECO:0000256" key="1">
    <source>
        <dbReference type="ARBA" id="ARBA00004141"/>
    </source>
</evidence>
<protein>
    <submittedName>
        <fullName evidence="6">NfeD family protein</fullName>
    </submittedName>
</protein>
<keyword evidence="7" id="KW-1185">Reference proteome</keyword>
<comment type="subcellular location">
    <subcellularLocation>
        <location evidence="1">Membrane</location>
        <topology evidence="1">Multi-pass membrane protein</topology>
    </subcellularLocation>
</comment>
<dbReference type="Pfam" id="PF01957">
    <property type="entry name" value="NfeD"/>
    <property type="match status" value="1"/>
</dbReference>
<evidence type="ECO:0000259" key="5">
    <source>
        <dbReference type="Pfam" id="PF01957"/>
    </source>
</evidence>
<dbReference type="InterPro" id="IPR012340">
    <property type="entry name" value="NA-bd_OB-fold"/>
</dbReference>
<feature type="domain" description="NfeD-like C-terminal" evidence="5">
    <location>
        <begin position="93"/>
        <end position="146"/>
    </location>
</feature>
<keyword evidence="2" id="KW-0812">Transmembrane</keyword>
<dbReference type="InterPro" id="IPR002810">
    <property type="entry name" value="NfeD-like_C"/>
</dbReference>
<dbReference type="PANTHER" id="PTHR33507:SF3">
    <property type="entry name" value="INNER MEMBRANE PROTEIN YBBJ"/>
    <property type="match status" value="1"/>
</dbReference>
<proteinExistence type="predicted"/>
<reference evidence="6 7" key="1">
    <citation type="submission" date="2020-12" db="EMBL/GenBank/DDBJ databases">
        <title>Sphingomonas sp.</title>
        <authorList>
            <person name="Kim M.K."/>
        </authorList>
    </citation>
    <scope>NUCLEOTIDE SEQUENCE [LARGE SCALE GENOMIC DNA]</scope>
    <source>
        <strain evidence="6 7">BT552</strain>
    </source>
</reference>
<evidence type="ECO:0000256" key="4">
    <source>
        <dbReference type="ARBA" id="ARBA00023136"/>
    </source>
</evidence>
<sequence length="151" mass="15600">MSLDAIGGPAGAWLAAALVLGIAELLIPGVFLVFVAIAAAITGIATWALPELPGAAQVGSFAVWSVVTVLIGRRWYTDYPVGGGDVRLNDRAARMIGETVTVEVAIVDGHGRVRVGDGSWPARGPDAAAGTRVRVVRVEHGVALVEMLPPQ</sequence>
<evidence type="ECO:0000256" key="3">
    <source>
        <dbReference type="ARBA" id="ARBA00022989"/>
    </source>
</evidence>
<name>A0ABS2D1V5_9SPHN</name>